<keyword evidence="5 6" id="KW-0472">Membrane</keyword>
<evidence type="ECO:0000259" key="8">
    <source>
        <dbReference type="Pfam" id="PF11412"/>
    </source>
</evidence>
<evidence type="ECO:0000256" key="6">
    <source>
        <dbReference type="SAM" id="Phobius"/>
    </source>
</evidence>
<dbReference type="InterPro" id="IPR035671">
    <property type="entry name" value="DsbD_gamma"/>
</dbReference>
<keyword evidence="3" id="KW-0201">Cytochrome c-type biogenesis</keyword>
<feature type="transmembrane region" description="Helical" evidence="6">
    <location>
        <begin position="436"/>
        <end position="465"/>
    </location>
</feature>
<dbReference type="EMBL" id="BMOV01000009">
    <property type="protein sequence ID" value="GGO15231.1"/>
    <property type="molecule type" value="Genomic_DNA"/>
</dbReference>
<evidence type="ECO:0000313" key="9">
    <source>
        <dbReference type="EMBL" id="GGO15231.1"/>
    </source>
</evidence>
<dbReference type="InterPro" id="IPR003834">
    <property type="entry name" value="Cyt_c_assmbl_TM_dom"/>
</dbReference>
<dbReference type="Gene3D" id="3.40.30.10">
    <property type="entry name" value="Glutaredoxin"/>
    <property type="match status" value="1"/>
</dbReference>
<evidence type="ECO:0000256" key="5">
    <source>
        <dbReference type="ARBA" id="ARBA00023136"/>
    </source>
</evidence>
<feature type="transmembrane region" description="Helical" evidence="6">
    <location>
        <begin position="507"/>
        <end position="528"/>
    </location>
</feature>
<organism evidence="9 10">
    <name type="scientific">Iodidimonas muriae</name>
    <dbReference type="NCBI Taxonomy" id="261467"/>
    <lineage>
        <taxon>Bacteria</taxon>
        <taxon>Pseudomonadati</taxon>
        <taxon>Pseudomonadota</taxon>
        <taxon>Alphaproteobacteria</taxon>
        <taxon>Iodidimonadales</taxon>
        <taxon>Iodidimonadaceae</taxon>
        <taxon>Iodidimonas</taxon>
    </lineage>
</organism>
<keyword evidence="10" id="KW-1185">Reference proteome</keyword>
<feature type="transmembrane region" description="Helical" evidence="6">
    <location>
        <begin position="358"/>
        <end position="379"/>
    </location>
</feature>
<dbReference type="CDD" id="cd02953">
    <property type="entry name" value="DsbDgamma"/>
    <property type="match status" value="1"/>
</dbReference>
<gene>
    <name evidence="9" type="ORF">GCM10007972_23150</name>
</gene>
<evidence type="ECO:0000259" key="7">
    <source>
        <dbReference type="Pfam" id="PF02683"/>
    </source>
</evidence>
<evidence type="ECO:0000313" key="10">
    <source>
        <dbReference type="Proteomes" id="UP000602381"/>
    </source>
</evidence>
<feature type="transmembrane region" description="Helical" evidence="6">
    <location>
        <begin position="391"/>
        <end position="415"/>
    </location>
</feature>
<sequence>MRLVMRVQATLFALAILGLSLASLFVPLDRAMAAQPLAEISNPNSRLEIYAERTTVAAGQPLWLSLRFIPAQGWHTYWQNYGDSGKAPTFDWTLPAGWTVESPLYPLPHRIPVGPLMNYGYEAPQDLLVKIMPPADLPDQAFDLALSAEWLVCEEVCIPEFADLSFKMIPGKGSVTPDMAELFAKARAALPHDAPWQASARMSQDAFAVTIAMSPDDVSMASDAYFFPVTSGLIDYAGTQIVTSGPDGLTLSVARSGHAPSMDSAAGVLMLTNAAGQREGFALDVPIVMDPSLSVPDPADAGGFSGLELGLGQAILFALLGGMVLNLMPCVFPVLSLKAFSLIKAHGEGNVAARRDGLAYMAGILVSFLGIAIVFLALRATGTAIGWGFQLQSPVIVTLVVMVLFALGLNLVGVFDIGGRFSGIGQSLTEKKGISGAFFTGVLATIVATPCTAPFMAPALGFAAIQPVPVAVAIFLSLGAGLGLPYLLVSFFPPLRRLLPRPGPWMVVFRQLLAFPIFLTVVWLLWVLARQGGADSIGLALLLLVALGFLLWLWRVAGPAGRLARIMSFVAGLAVLAVMLMSLGYLAQHQPGAVAGLQGGQDVASYETAMGVADWSPEKVAKLQANDQAVFVYFTADWCITCKVNERVALADPDVIAFVKAQSIAVLKADWTNQNDAIAKALASFGRNGVPLYVYYDGSMAEPQVLPQILTPGTLLSIFAMENS</sequence>
<accession>A0ABQ2LF70</accession>
<keyword evidence="4 6" id="KW-1133">Transmembrane helix</keyword>
<dbReference type="SUPFAM" id="SSF52833">
    <property type="entry name" value="Thioredoxin-like"/>
    <property type="match status" value="1"/>
</dbReference>
<feature type="transmembrane region" description="Helical" evidence="6">
    <location>
        <begin position="566"/>
        <end position="587"/>
    </location>
</feature>
<dbReference type="Proteomes" id="UP000602381">
    <property type="component" value="Unassembled WGS sequence"/>
</dbReference>
<protein>
    <submittedName>
        <fullName evidence="9">Thiol:disulfide interchange protein DsbD</fullName>
    </submittedName>
</protein>
<feature type="transmembrane region" description="Helical" evidence="6">
    <location>
        <begin position="534"/>
        <end position="554"/>
    </location>
</feature>
<reference evidence="10" key="1">
    <citation type="journal article" date="2019" name="Int. J. Syst. Evol. Microbiol.">
        <title>The Global Catalogue of Microorganisms (GCM) 10K type strain sequencing project: providing services to taxonomists for standard genome sequencing and annotation.</title>
        <authorList>
            <consortium name="The Broad Institute Genomics Platform"/>
            <consortium name="The Broad Institute Genome Sequencing Center for Infectious Disease"/>
            <person name="Wu L."/>
            <person name="Ma J."/>
        </authorList>
    </citation>
    <scope>NUCLEOTIDE SEQUENCE [LARGE SCALE GENOMIC DNA]</scope>
    <source>
        <strain evidence="10">JCM 17843</strain>
    </source>
</reference>
<dbReference type="PANTHER" id="PTHR32234:SF3">
    <property type="entry name" value="SUPPRESSION OF COPPER SENSITIVITY PROTEIN"/>
    <property type="match status" value="1"/>
</dbReference>
<dbReference type="Pfam" id="PF02683">
    <property type="entry name" value="DsbD_TM"/>
    <property type="match status" value="1"/>
</dbReference>
<name>A0ABQ2LF70_9PROT</name>
<proteinExistence type="predicted"/>
<comment type="subcellular location">
    <subcellularLocation>
        <location evidence="1">Membrane</location>
        <topology evidence="1">Multi-pass membrane protein</topology>
    </subcellularLocation>
</comment>
<keyword evidence="2 6" id="KW-0812">Transmembrane</keyword>
<dbReference type="PANTHER" id="PTHR32234">
    <property type="entry name" value="THIOL:DISULFIDE INTERCHANGE PROTEIN DSBD"/>
    <property type="match status" value="1"/>
</dbReference>
<feature type="domain" description="Cytochrome C biogenesis protein transmembrane" evidence="7">
    <location>
        <begin position="315"/>
        <end position="525"/>
    </location>
</feature>
<comment type="caution">
    <text evidence="9">The sequence shown here is derived from an EMBL/GenBank/DDBJ whole genome shotgun (WGS) entry which is preliminary data.</text>
</comment>
<evidence type="ECO:0000256" key="3">
    <source>
        <dbReference type="ARBA" id="ARBA00022748"/>
    </source>
</evidence>
<feature type="transmembrane region" description="Helical" evidence="6">
    <location>
        <begin position="471"/>
        <end position="495"/>
    </location>
</feature>
<evidence type="ECO:0000256" key="4">
    <source>
        <dbReference type="ARBA" id="ARBA00022989"/>
    </source>
</evidence>
<feature type="transmembrane region" description="Helical" evidence="6">
    <location>
        <begin position="314"/>
        <end position="337"/>
    </location>
</feature>
<dbReference type="Pfam" id="PF13899">
    <property type="entry name" value="Thioredoxin_7"/>
    <property type="match status" value="1"/>
</dbReference>
<dbReference type="InterPro" id="IPR036249">
    <property type="entry name" value="Thioredoxin-like_sf"/>
</dbReference>
<evidence type="ECO:0000256" key="1">
    <source>
        <dbReference type="ARBA" id="ARBA00004141"/>
    </source>
</evidence>
<evidence type="ECO:0000256" key="2">
    <source>
        <dbReference type="ARBA" id="ARBA00022692"/>
    </source>
</evidence>
<dbReference type="Pfam" id="PF11412">
    <property type="entry name" value="DsbD_N"/>
    <property type="match status" value="1"/>
</dbReference>
<dbReference type="InterPro" id="IPR028250">
    <property type="entry name" value="DsbDN"/>
</dbReference>
<feature type="domain" description="Thiol:disulfide interchange protein DsbD N-terminal" evidence="8">
    <location>
        <begin position="56"/>
        <end position="164"/>
    </location>
</feature>